<dbReference type="EMBL" id="SCLC01000333">
    <property type="protein sequence ID" value="MBF4436747.1"/>
    <property type="molecule type" value="Genomic_DNA"/>
</dbReference>
<evidence type="ECO:0000256" key="1">
    <source>
        <dbReference type="SAM" id="MobiDB-lite"/>
    </source>
</evidence>
<feature type="non-terminal residue" evidence="2">
    <location>
        <position position="124"/>
    </location>
</feature>
<dbReference type="AlphaFoldDB" id="A0AAW4BER7"/>
<gene>
    <name evidence="2" type="ORF">ERJ77_20065</name>
</gene>
<dbReference type="Proteomes" id="UP000786185">
    <property type="component" value="Unassembled WGS sequence"/>
</dbReference>
<accession>A0AAW4BER7</accession>
<protein>
    <submittedName>
        <fullName evidence="2">ATP-binding protein</fullName>
    </submittedName>
</protein>
<sequence>AWTLELIEDCEDELGCDLLGEVGTVVIWKKLDRLVGEISTQEKKTEHMNAEFSLAERHLRLIFHRFLETSKPQIQISINNRQLTPLDPMASTHPSTQKDPDDSIRLSSGNVRIRSYTIPHYKKM</sequence>
<evidence type="ECO:0000313" key="2">
    <source>
        <dbReference type="EMBL" id="MBF4436747.1"/>
    </source>
</evidence>
<name>A0AAW4BER7_VIBAN</name>
<keyword evidence="2" id="KW-0067">ATP-binding</keyword>
<feature type="non-terminal residue" evidence="2">
    <location>
        <position position="1"/>
    </location>
</feature>
<evidence type="ECO:0000313" key="3">
    <source>
        <dbReference type="Proteomes" id="UP000786185"/>
    </source>
</evidence>
<dbReference type="GO" id="GO:0005524">
    <property type="term" value="F:ATP binding"/>
    <property type="evidence" value="ECO:0007669"/>
    <property type="project" value="UniProtKB-KW"/>
</dbReference>
<keyword evidence="2" id="KW-0547">Nucleotide-binding</keyword>
<feature type="region of interest" description="Disordered" evidence="1">
    <location>
        <begin position="81"/>
        <end position="106"/>
    </location>
</feature>
<organism evidence="2 3">
    <name type="scientific">Vibrio anguillarum</name>
    <name type="common">Listonella anguillarum</name>
    <dbReference type="NCBI Taxonomy" id="55601"/>
    <lineage>
        <taxon>Bacteria</taxon>
        <taxon>Pseudomonadati</taxon>
        <taxon>Pseudomonadota</taxon>
        <taxon>Gammaproteobacteria</taxon>
        <taxon>Vibrionales</taxon>
        <taxon>Vibrionaceae</taxon>
        <taxon>Vibrio</taxon>
    </lineage>
</organism>
<proteinExistence type="predicted"/>
<comment type="caution">
    <text evidence="2">The sequence shown here is derived from an EMBL/GenBank/DDBJ whole genome shotgun (WGS) entry which is preliminary data.</text>
</comment>
<reference evidence="2" key="1">
    <citation type="journal article" date="2021" name="PeerJ">
        <title>Analysis of 44 Vibrio anguillarum genomes reveals high genetic diversity.</title>
        <authorList>
            <person name="Hansen M.J."/>
            <person name="Dalsgaard I."/>
        </authorList>
    </citation>
    <scope>NUCLEOTIDE SEQUENCE</scope>
    <source>
        <strain evidence="2">850617-1/1</strain>
    </source>
</reference>